<dbReference type="Pfam" id="PF00825">
    <property type="entry name" value="Ribonuclease_P"/>
    <property type="match status" value="1"/>
</dbReference>
<evidence type="ECO:0000256" key="2">
    <source>
        <dbReference type="ARBA" id="ARBA00022722"/>
    </source>
</evidence>
<dbReference type="InterPro" id="IPR014721">
    <property type="entry name" value="Ribsml_uS5_D2-typ_fold_subgr"/>
</dbReference>
<evidence type="ECO:0000256" key="5">
    <source>
        <dbReference type="ARBA" id="ARBA00022884"/>
    </source>
</evidence>
<keyword evidence="2 6" id="KW-0540">Nuclease</keyword>
<organism evidence="8 9">
    <name type="scientific">Actinomadura latina</name>
    <dbReference type="NCBI Taxonomy" id="163603"/>
    <lineage>
        <taxon>Bacteria</taxon>
        <taxon>Bacillati</taxon>
        <taxon>Actinomycetota</taxon>
        <taxon>Actinomycetes</taxon>
        <taxon>Streptosporangiales</taxon>
        <taxon>Thermomonosporaceae</taxon>
        <taxon>Actinomadura</taxon>
    </lineage>
</organism>
<keyword evidence="9" id="KW-1185">Reference proteome</keyword>
<dbReference type="Proteomes" id="UP000579250">
    <property type="component" value="Unassembled WGS sequence"/>
</dbReference>
<evidence type="ECO:0000256" key="1">
    <source>
        <dbReference type="ARBA" id="ARBA00022694"/>
    </source>
</evidence>
<comment type="function">
    <text evidence="6">RNaseP catalyzes the removal of the 5'-leader sequence from pre-tRNA to produce the mature 5'-terminus. It can also cleave other RNA substrates such as 4.5S RNA. The protein component plays an auxiliary but essential role in vivo by binding to the 5'-leader sequence and broadening the substrate specificity of the ribozyme.</text>
</comment>
<evidence type="ECO:0000313" key="8">
    <source>
        <dbReference type="EMBL" id="NKZ05317.1"/>
    </source>
</evidence>
<evidence type="ECO:0000256" key="4">
    <source>
        <dbReference type="ARBA" id="ARBA00022801"/>
    </source>
</evidence>
<protein>
    <recommendedName>
        <fullName evidence="6 7">Ribonuclease P protein component</fullName>
        <shortName evidence="6">RNase P protein</shortName>
        <shortName evidence="6">RNaseP protein</shortName>
        <ecNumber evidence="6 7">3.1.26.5</ecNumber>
    </recommendedName>
    <alternativeName>
        <fullName evidence="6">Protein C5</fullName>
    </alternativeName>
</protein>
<dbReference type="InterPro" id="IPR000100">
    <property type="entry name" value="RNase_P"/>
</dbReference>
<dbReference type="EMBL" id="JAAXPI010000020">
    <property type="protein sequence ID" value="NKZ05317.1"/>
    <property type="molecule type" value="Genomic_DNA"/>
</dbReference>
<dbReference type="GO" id="GO:0000049">
    <property type="term" value="F:tRNA binding"/>
    <property type="evidence" value="ECO:0007669"/>
    <property type="project" value="UniProtKB-UniRule"/>
</dbReference>
<dbReference type="InterPro" id="IPR020568">
    <property type="entry name" value="Ribosomal_Su5_D2-typ_SF"/>
</dbReference>
<name>A0A846Z053_9ACTN</name>
<dbReference type="GO" id="GO:0042781">
    <property type="term" value="F:3'-tRNA processing endoribonuclease activity"/>
    <property type="evidence" value="ECO:0007669"/>
    <property type="project" value="TreeGrafter"/>
</dbReference>
<dbReference type="GO" id="GO:0004526">
    <property type="term" value="F:ribonuclease P activity"/>
    <property type="evidence" value="ECO:0007669"/>
    <property type="project" value="UniProtKB-UniRule"/>
</dbReference>
<comment type="caution">
    <text evidence="8">The sequence shown here is derived from an EMBL/GenBank/DDBJ whole genome shotgun (WGS) entry which is preliminary data.</text>
</comment>
<reference evidence="8 9" key="1">
    <citation type="submission" date="2020-04" db="EMBL/GenBank/DDBJ databases">
        <title>MicrobeNet Type strains.</title>
        <authorList>
            <person name="Nicholson A.C."/>
        </authorList>
    </citation>
    <scope>NUCLEOTIDE SEQUENCE [LARGE SCALE GENOMIC DNA]</scope>
    <source>
        <strain evidence="8 9">ATCC BAA-277</strain>
    </source>
</reference>
<proteinExistence type="inferred from homology"/>
<evidence type="ECO:0000256" key="3">
    <source>
        <dbReference type="ARBA" id="ARBA00022759"/>
    </source>
</evidence>
<comment type="subunit">
    <text evidence="6">Consists of a catalytic RNA component (M1 or rnpB) and a protein subunit.</text>
</comment>
<gene>
    <name evidence="6 8" type="primary">rnpA</name>
    <name evidence="8" type="ORF">HGB48_16405</name>
</gene>
<dbReference type="GO" id="GO:0001682">
    <property type="term" value="P:tRNA 5'-leader removal"/>
    <property type="evidence" value="ECO:0007669"/>
    <property type="project" value="UniProtKB-UniRule"/>
</dbReference>
<comment type="similarity">
    <text evidence="6">Belongs to the RnpA family.</text>
</comment>
<dbReference type="GO" id="GO:0030677">
    <property type="term" value="C:ribonuclease P complex"/>
    <property type="evidence" value="ECO:0007669"/>
    <property type="project" value="TreeGrafter"/>
</dbReference>
<keyword evidence="3 6" id="KW-0255">Endonuclease</keyword>
<comment type="catalytic activity">
    <reaction evidence="6">
        <text>Endonucleolytic cleavage of RNA, removing 5'-extranucleotides from tRNA precursor.</text>
        <dbReference type="EC" id="3.1.26.5"/>
    </reaction>
</comment>
<keyword evidence="1 6" id="KW-0819">tRNA processing</keyword>
<dbReference type="EC" id="3.1.26.5" evidence="6 7"/>
<dbReference type="RefSeq" id="WP_067628128.1">
    <property type="nucleotide sequence ID" value="NZ_JAAXPI010000020.1"/>
</dbReference>
<accession>A0A846Z053</accession>
<dbReference type="SUPFAM" id="SSF54211">
    <property type="entry name" value="Ribosomal protein S5 domain 2-like"/>
    <property type="match status" value="1"/>
</dbReference>
<evidence type="ECO:0000256" key="7">
    <source>
        <dbReference type="NCBIfam" id="TIGR00188"/>
    </source>
</evidence>
<dbReference type="HAMAP" id="MF_00227">
    <property type="entry name" value="RNase_P"/>
    <property type="match status" value="1"/>
</dbReference>
<dbReference type="AlphaFoldDB" id="A0A846Z053"/>
<dbReference type="Gene3D" id="3.30.230.10">
    <property type="match status" value="1"/>
</dbReference>
<keyword evidence="4 6" id="KW-0378">Hydrolase</keyword>
<dbReference type="NCBIfam" id="TIGR00188">
    <property type="entry name" value="rnpA"/>
    <property type="match status" value="1"/>
</dbReference>
<dbReference type="PANTHER" id="PTHR33992">
    <property type="entry name" value="RIBONUCLEASE P PROTEIN COMPONENT"/>
    <property type="match status" value="1"/>
</dbReference>
<evidence type="ECO:0000256" key="6">
    <source>
        <dbReference type="HAMAP-Rule" id="MF_00227"/>
    </source>
</evidence>
<dbReference type="PANTHER" id="PTHR33992:SF1">
    <property type="entry name" value="RIBONUCLEASE P PROTEIN COMPONENT"/>
    <property type="match status" value="1"/>
</dbReference>
<evidence type="ECO:0000313" key="9">
    <source>
        <dbReference type="Proteomes" id="UP000579250"/>
    </source>
</evidence>
<keyword evidence="5 6" id="KW-0694">RNA-binding</keyword>
<sequence>MLPSGNRMRRRDDFTLAVRRGRRAGRPNVVVHLLRPDEAPAADAPPLVGFIVARTVGNAVVRNRTRRRLRHLMRPHLDRLPAGSLLVVRANPRAGEARPDELAADLESALGRLLRPASKGRK</sequence>